<proteinExistence type="predicted"/>
<evidence type="ECO:0000313" key="2">
    <source>
        <dbReference type="EMBL" id="MBB4845284.1"/>
    </source>
</evidence>
<keyword evidence="3" id="KW-1185">Reference proteome</keyword>
<dbReference type="InterPro" id="IPR054843">
    <property type="entry name" value="Slam_hemophilin_C"/>
</dbReference>
<protein>
    <recommendedName>
        <fullName evidence="4">Transferrin-binding protein B C-lobe/N-lobe beta barrel domain-containing protein</fullName>
    </recommendedName>
</protein>
<name>A0A840L9N1_9BURK</name>
<evidence type="ECO:0008006" key="4">
    <source>
        <dbReference type="Google" id="ProtNLM"/>
    </source>
</evidence>
<dbReference type="EMBL" id="JACHLP010000008">
    <property type="protein sequence ID" value="MBB4845284.1"/>
    <property type="molecule type" value="Genomic_DNA"/>
</dbReference>
<dbReference type="RefSeq" id="WP_184303055.1">
    <property type="nucleotide sequence ID" value="NZ_JACHLP010000008.1"/>
</dbReference>
<comment type="caution">
    <text evidence="2">The sequence shown here is derived from an EMBL/GenBank/DDBJ whole genome shotgun (WGS) entry which is preliminary data.</text>
</comment>
<dbReference type="NCBIfam" id="NF041636">
    <property type="entry name" value="slam_lipo"/>
    <property type="match status" value="1"/>
</dbReference>
<keyword evidence="1" id="KW-0732">Signal</keyword>
<reference evidence="2 3" key="1">
    <citation type="submission" date="2020-08" db="EMBL/GenBank/DDBJ databases">
        <title>Functional genomics of gut bacteria from endangered species of beetles.</title>
        <authorList>
            <person name="Carlos-Shanley C."/>
        </authorList>
    </citation>
    <scope>NUCLEOTIDE SEQUENCE [LARGE SCALE GENOMIC DNA]</scope>
    <source>
        <strain evidence="2 3">S00239</strain>
    </source>
</reference>
<evidence type="ECO:0000313" key="3">
    <source>
        <dbReference type="Proteomes" id="UP000562027"/>
    </source>
</evidence>
<gene>
    <name evidence="2" type="ORF">HNP55_003831</name>
</gene>
<dbReference type="AlphaFoldDB" id="A0A840L9N1"/>
<accession>A0A840L9N1</accession>
<feature type="signal peptide" evidence="1">
    <location>
        <begin position="1"/>
        <end position="19"/>
    </location>
</feature>
<organism evidence="2 3">
    <name type="scientific">Roseateles oligotrophus</name>
    <dbReference type="NCBI Taxonomy" id="1769250"/>
    <lineage>
        <taxon>Bacteria</taxon>
        <taxon>Pseudomonadati</taxon>
        <taxon>Pseudomonadota</taxon>
        <taxon>Betaproteobacteria</taxon>
        <taxon>Burkholderiales</taxon>
        <taxon>Sphaerotilaceae</taxon>
        <taxon>Roseateles</taxon>
    </lineage>
</organism>
<evidence type="ECO:0000256" key="1">
    <source>
        <dbReference type="SAM" id="SignalP"/>
    </source>
</evidence>
<sequence length="294" mass="30489">MKKHVLAVALSFAGVSTFAATVEGDSSDLAKVKPGQSTLFGSANAGLSFNNTSTVIDLAGGPVLQVSKAIARGVEANGKSYIKGRDVNFLAGILLGDKKIAQVWHNEVSHDGASTSIHSARQMIVPPLPFMPNFGGLVIGKVQGSAVYFGEWSPKGANFADVASTDLNMGSAERTAWYSGENPTKSMPTLVNAQYKVVGIHQHKPESPNVYSGVLTASYASGGGDKNILTGSLTRGASTLAFNDVLIKANGTFDNLGSTKNISGQFYNNANALAGIYKTGTAAKDGVAFGGARR</sequence>
<dbReference type="Proteomes" id="UP000562027">
    <property type="component" value="Unassembled WGS sequence"/>
</dbReference>
<feature type="chain" id="PRO_5032791825" description="Transferrin-binding protein B C-lobe/N-lobe beta barrel domain-containing protein" evidence="1">
    <location>
        <begin position="20"/>
        <end position="294"/>
    </location>
</feature>